<name>A0A0B6ALY9_PRIM2</name>
<dbReference type="PROSITE" id="PS00687">
    <property type="entry name" value="ALDEHYDE_DEHYDR_GLU"/>
    <property type="match status" value="1"/>
</dbReference>
<dbReference type="Gene3D" id="3.40.309.10">
    <property type="entry name" value="Aldehyde Dehydrogenase, Chain A, domain 2"/>
    <property type="match status" value="1"/>
</dbReference>
<dbReference type="PROSITE" id="PS00070">
    <property type="entry name" value="ALDEHYDE_DEHYDR_CYS"/>
    <property type="match status" value="1"/>
</dbReference>
<feature type="domain" description="Aldehyde dehydrogenase" evidence="7">
    <location>
        <begin position="13"/>
        <end position="470"/>
    </location>
</feature>
<dbReference type="CDD" id="cd07138">
    <property type="entry name" value="ALDH_CddD_SSP0762"/>
    <property type="match status" value="1"/>
</dbReference>
<evidence type="ECO:0000256" key="1">
    <source>
        <dbReference type="ARBA" id="ARBA00009986"/>
    </source>
</evidence>
<evidence type="ECO:0000256" key="2">
    <source>
        <dbReference type="ARBA" id="ARBA00023002"/>
    </source>
</evidence>
<dbReference type="GO" id="GO:0006081">
    <property type="term" value="P:aldehyde metabolic process"/>
    <property type="evidence" value="ECO:0007669"/>
    <property type="project" value="InterPro"/>
</dbReference>
<comment type="catalytic activity">
    <reaction evidence="3">
        <text>an aldehyde + NAD(+) + H2O = a carboxylate + NADH + 2 H(+)</text>
        <dbReference type="Rhea" id="RHEA:16185"/>
        <dbReference type="ChEBI" id="CHEBI:15377"/>
        <dbReference type="ChEBI" id="CHEBI:15378"/>
        <dbReference type="ChEBI" id="CHEBI:17478"/>
        <dbReference type="ChEBI" id="CHEBI:29067"/>
        <dbReference type="ChEBI" id="CHEBI:57540"/>
        <dbReference type="ChEBI" id="CHEBI:57945"/>
        <dbReference type="EC" id="1.2.1.3"/>
    </reaction>
</comment>
<evidence type="ECO:0000256" key="3">
    <source>
        <dbReference type="ARBA" id="ARBA00049194"/>
    </source>
</evidence>
<dbReference type="PIRSF" id="PIRSF036492">
    <property type="entry name" value="ALDH"/>
    <property type="match status" value="1"/>
</dbReference>
<dbReference type="FunFam" id="3.40.309.10:FF:000012">
    <property type="entry name" value="Betaine aldehyde dehydrogenase"/>
    <property type="match status" value="1"/>
</dbReference>
<dbReference type="InterPro" id="IPR016160">
    <property type="entry name" value="Ald_DH_CS_CYS"/>
</dbReference>
<dbReference type="EMBL" id="CP009920">
    <property type="protein sequence ID" value="AJI24506.1"/>
    <property type="molecule type" value="Genomic_DNA"/>
</dbReference>
<dbReference type="GeneID" id="93641903"/>
<evidence type="ECO:0000256" key="5">
    <source>
        <dbReference type="PROSITE-ProRule" id="PRU10007"/>
    </source>
</evidence>
<feature type="active site" evidence="5">
    <location>
        <position position="245"/>
    </location>
</feature>
<evidence type="ECO:0000313" key="8">
    <source>
        <dbReference type="EMBL" id="AJI24506.1"/>
    </source>
</evidence>
<dbReference type="InterPro" id="IPR029510">
    <property type="entry name" value="Ald_DH_CS_GLU"/>
</dbReference>
<dbReference type="HOGENOM" id="CLU_005391_0_2_9"/>
<dbReference type="PANTHER" id="PTHR42804">
    <property type="entry name" value="ALDEHYDE DEHYDROGENASE"/>
    <property type="match status" value="1"/>
</dbReference>
<evidence type="ECO:0000256" key="4">
    <source>
        <dbReference type="PIRNR" id="PIRNR036492"/>
    </source>
</evidence>
<dbReference type="InterPro" id="IPR016161">
    <property type="entry name" value="Ald_DH/histidinol_DH"/>
</dbReference>
<dbReference type="FunFam" id="3.40.605.10:FF:000007">
    <property type="entry name" value="NAD/NADP-dependent betaine aldehyde dehydrogenase"/>
    <property type="match status" value="1"/>
</dbReference>
<keyword evidence="2 4" id="KW-0560">Oxidoreductase</keyword>
<dbReference type="SUPFAM" id="SSF53720">
    <property type="entry name" value="ALDH-like"/>
    <property type="match status" value="1"/>
</dbReference>
<proteinExistence type="inferred from homology"/>
<sequence>MRTNLKHFINGEWIESTGNETSDVINPATEKSIGKISLGTKEDLDKAVAAAKAALPTFSRTTKEERIKMLRNIAKGYEKRKQELIEVMTEELGAPLKISEEVHYEMGLSHFKEAANALEDYTFEKDHGSYKVVKESIGVSGLITPWNFPTNQTSTKIAGAIAAGSPMVLKPSELTPYAAMILAEIIDEAGVPKGAFNLVNGTGSTIGDGISSHPDIDFVSFTGSGAVGEKIMQNAAKTIKKVALELGGKSPLVVLEDADVEEAAKIAVSHIAMNTGQVCTAATRIIIPASMKEKFEEAVKKVLPSFPVGDPLNKDNVTGPLVAEKQWDRVQDYIKKGMDEGATLLTGGTGKPDGLETGYFVKPTVFTDVSNDMVIAQEEIFGPVTTIITYDDLEQALEIANDTIYGLAGYAVGKDQETLDYVAKNIRAGQIIVNDAEQDRAAPFGGFKQSGIGREWGAFGIEEYLEPKAIMGVKVPAKV</sequence>
<protein>
    <recommendedName>
        <fullName evidence="4">Aldehyde dehydrogenase</fullName>
    </recommendedName>
</protein>
<dbReference type="InterPro" id="IPR012394">
    <property type="entry name" value="Aldehyde_DH_NAD(P)"/>
</dbReference>
<evidence type="ECO:0000259" key="7">
    <source>
        <dbReference type="Pfam" id="PF00171"/>
    </source>
</evidence>
<gene>
    <name evidence="8" type="ORF">BG04_3855</name>
</gene>
<dbReference type="KEGG" id="bmeg:BG04_3855"/>
<dbReference type="AlphaFoldDB" id="A0A0B6ALY9"/>
<comment type="similarity">
    <text evidence="1 4 6">Belongs to the aldehyde dehydrogenase family.</text>
</comment>
<dbReference type="GO" id="GO:0004029">
    <property type="term" value="F:aldehyde dehydrogenase (NAD+) activity"/>
    <property type="evidence" value="ECO:0007669"/>
    <property type="project" value="UniProtKB-EC"/>
</dbReference>
<dbReference type="Pfam" id="PF00171">
    <property type="entry name" value="Aldedh"/>
    <property type="match status" value="1"/>
</dbReference>
<reference evidence="8 9" key="1">
    <citation type="journal article" date="2015" name="Genome Announc.">
        <title>Complete genome sequences for 35 biothreat assay-relevant bacillus species.</title>
        <authorList>
            <person name="Johnson S.L."/>
            <person name="Daligault H.E."/>
            <person name="Davenport K.W."/>
            <person name="Jaissle J."/>
            <person name="Frey K.G."/>
            <person name="Ladner J.T."/>
            <person name="Broomall S.M."/>
            <person name="Bishop-Lilly K.A."/>
            <person name="Bruce D.C."/>
            <person name="Gibbons H.S."/>
            <person name="Coyne S.R."/>
            <person name="Lo C.C."/>
            <person name="Meincke L."/>
            <person name="Munk A.C."/>
            <person name="Koroleva G.I."/>
            <person name="Rosenzweig C.N."/>
            <person name="Palacios G.F."/>
            <person name="Redden C.L."/>
            <person name="Minogue T.D."/>
            <person name="Chain P.S."/>
        </authorList>
    </citation>
    <scope>NUCLEOTIDE SEQUENCE [LARGE SCALE GENOMIC DNA]</scope>
    <source>
        <strain evidence="9">ATCC 14581 / DSM 32 / JCM 2506 / NBRC 15308 / NCIMB 9376 / NCTC 10342 / NRRL B-14308 / VKM B-512</strain>
    </source>
</reference>
<dbReference type="InterPro" id="IPR016162">
    <property type="entry name" value="Ald_DH_N"/>
</dbReference>
<accession>A0A0B6ALY9</accession>
<dbReference type="InterPro" id="IPR015590">
    <property type="entry name" value="Aldehyde_DH_dom"/>
</dbReference>
<dbReference type="PANTHER" id="PTHR42804:SF1">
    <property type="entry name" value="ALDEHYDE DEHYDROGENASE-RELATED"/>
    <property type="match status" value="1"/>
</dbReference>
<dbReference type="RefSeq" id="WP_034653242.1">
    <property type="nucleotide sequence ID" value="NZ_BCVB01000002.1"/>
</dbReference>
<organism evidence="8 9">
    <name type="scientific">Priestia megaterium (strain ATCC 14581 / DSM 32 / CCUG 1817 / JCM 2506 / NBRC 15308 / NCIMB 9376 / NCTC 10342 / NRRL B-14308 / VKM B-512 / Ford 19)</name>
    <name type="common">Bacillus megaterium</name>
    <dbReference type="NCBI Taxonomy" id="1348623"/>
    <lineage>
        <taxon>Bacteria</taxon>
        <taxon>Bacillati</taxon>
        <taxon>Bacillota</taxon>
        <taxon>Bacilli</taxon>
        <taxon>Bacillales</taxon>
        <taxon>Bacillaceae</taxon>
        <taxon>Priestia</taxon>
    </lineage>
</organism>
<dbReference type="Proteomes" id="UP000031829">
    <property type="component" value="Chromosome"/>
</dbReference>
<dbReference type="Gene3D" id="3.40.605.10">
    <property type="entry name" value="Aldehyde Dehydrogenase, Chain A, domain 1"/>
    <property type="match status" value="1"/>
</dbReference>
<dbReference type="InterPro" id="IPR016163">
    <property type="entry name" value="Ald_DH_C"/>
</dbReference>
<evidence type="ECO:0000313" key="9">
    <source>
        <dbReference type="Proteomes" id="UP000031829"/>
    </source>
</evidence>
<evidence type="ECO:0000256" key="6">
    <source>
        <dbReference type="RuleBase" id="RU003345"/>
    </source>
</evidence>